<sequence length="68" mass="7251">MNGAPSGLCSLLDLRFKGLRPALRDNAPSGLCSLPDLRFTGLRPALGDVAPSGLIFRRIRIPPCCTQS</sequence>
<dbReference type="EMBL" id="DF968183">
    <property type="protein sequence ID" value="GAP44612.1"/>
    <property type="molecule type" value="Genomic_DNA"/>
</dbReference>
<accession>A0A0S7C448</accession>
<gene>
    <name evidence="1" type="ORF">TBC1_12421</name>
</gene>
<proteinExistence type="predicted"/>
<keyword evidence="2" id="KW-1185">Reference proteome</keyword>
<reference evidence="1" key="1">
    <citation type="journal article" date="2015" name="Genome Announc.">
        <title>Draft Genome Sequence of Bacteroidales Strain TBC1, a Novel Isolate from a Methanogenic Wastewater Treatment System.</title>
        <authorList>
            <person name="Tourlousse D.M."/>
            <person name="Matsuura N."/>
            <person name="Sun L."/>
            <person name="Toyonaga M."/>
            <person name="Kuroda K."/>
            <person name="Ohashi A."/>
            <person name="Cruz R."/>
            <person name="Yamaguchi T."/>
            <person name="Sekiguchi Y."/>
        </authorList>
    </citation>
    <scope>NUCLEOTIDE SEQUENCE [LARGE SCALE GENOMIC DNA]</scope>
    <source>
        <strain evidence="1">TBC1</strain>
    </source>
</reference>
<organism evidence="1">
    <name type="scientific">Lentimicrobium saccharophilum</name>
    <dbReference type="NCBI Taxonomy" id="1678841"/>
    <lineage>
        <taxon>Bacteria</taxon>
        <taxon>Pseudomonadati</taxon>
        <taxon>Bacteroidota</taxon>
        <taxon>Bacteroidia</taxon>
        <taxon>Bacteroidales</taxon>
        <taxon>Lentimicrobiaceae</taxon>
        <taxon>Lentimicrobium</taxon>
    </lineage>
</organism>
<protein>
    <submittedName>
        <fullName evidence="1">Uncharacterized protein</fullName>
    </submittedName>
</protein>
<name>A0A0S7C448_9BACT</name>
<dbReference type="Proteomes" id="UP000053091">
    <property type="component" value="Unassembled WGS sequence"/>
</dbReference>
<dbReference type="STRING" id="1678841.TBC1_12421"/>
<evidence type="ECO:0000313" key="1">
    <source>
        <dbReference type="EMBL" id="GAP44612.1"/>
    </source>
</evidence>
<evidence type="ECO:0000313" key="2">
    <source>
        <dbReference type="Proteomes" id="UP000053091"/>
    </source>
</evidence>
<dbReference type="AlphaFoldDB" id="A0A0S7C448"/>